<dbReference type="InterPro" id="IPR016024">
    <property type="entry name" value="ARM-type_fold"/>
</dbReference>
<dbReference type="AlphaFoldDB" id="A0A1M7SMG0"/>
<dbReference type="EMBL" id="FRDH01000008">
    <property type="protein sequence ID" value="SHN59652.1"/>
    <property type="molecule type" value="Genomic_DNA"/>
</dbReference>
<reference evidence="3" key="1">
    <citation type="submission" date="2016-12" db="EMBL/GenBank/DDBJ databases">
        <authorList>
            <person name="Song W.-J."/>
            <person name="Kurnit D.M."/>
        </authorList>
    </citation>
    <scope>NUCLEOTIDE SEQUENCE [LARGE SCALE GENOMIC DNA]</scope>
    <source>
        <strain evidence="3">DSM 14810</strain>
    </source>
</reference>
<sequence length="840" mass="87826">MADTIGTAYIQIEPNAKGIENKISDAISGGTASYGSALGGALGTAAKVGTAALGAAMTAAGAFAKSAVDAGMNFDSSMSQVYATMGDKANKMIEYNGQTMSSMEALRDFAQEMGRTTAFSASESADALNYMALAGYDAETSMAMLPNVLNLASAGSIDLARASDMVTDAQTALGLSIEETGVMVDQMAAASSNSNTSVEQLGEAFLKIGANARDLSGGTTELSTVLGVLADNGIKGSEAGTHLRNIMLSMTPTTDKAAAAWEQLGVSAYDASGQLRDLPTVFGELNAAMDGMTDQEKTETLSAMFNKTDLASIKALLGTTADRYDELSAAIENSDKAAKEMADTQLNNLAGDMTLFQSALEGAQIAISDALTPTLREFVRFGTDGLSKITGAFQEGGLSGAMEAFGEILSDGLNMVIKMLPDMVDAGLRLLEALGKGLLDNLDVIISAAVTIVEQLSLAFLDCLPQLAEGALQILLGLAQGFVEMAPVLIPKITEVVVQICQMLVDNLDLLIDAAIQIMIAIGQGLILAAPILIEKLPEIIMKLVSVIIEYGGMFLEAVGSILLQIGEFLLAKGAEFVSNIGQTCSNILTSIGEWLSQLPTTLAYWAGFAIGSFIKFFLELPSNLQQIWNNVVTGVTTFATQFMQKATESAQGFFNNLVNGIQTLPSRIRALGSQLVGAIADLPSKFLEIGGNIVKGIWNGISEGWSWLVDSVKDLAGNLLQGAKDALGIESPSKAFRDSVGKWIPAGIASGIEQNMGVVDKAIRDMTDRALVTATSSGLSALSTNSAYSAQTMAGEGGTNYGGYNQTVNIYSPKALTASEVARQTRNATRNMVLALRGV</sequence>
<dbReference type="Proteomes" id="UP000184097">
    <property type="component" value="Unassembled WGS sequence"/>
</dbReference>
<dbReference type="PANTHER" id="PTHR37813">
    <property type="entry name" value="FELS-2 PROPHAGE PROTEIN"/>
    <property type="match status" value="1"/>
</dbReference>
<dbReference type="PANTHER" id="PTHR37813:SF1">
    <property type="entry name" value="FELS-2 PROPHAGE PROTEIN"/>
    <property type="match status" value="1"/>
</dbReference>
<dbReference type="InterPro" id="IPR010090">
    <property type="entry name" value="Phage_tape_meas"/>
</dbReference>
<organism evidence="3">
    <name type="scientific">Butyrivibrio hungatei DSM 14810</name>
    <dbReference type="NCBI Taxonomy" id="1121132"/>
    <lineage>
        <taxon>Bacteria</taxon>
        <taxon>Bacillati</taxon>
        <taxon>Bacillota</taxon>
        <taxon>Clostridia</taxon>
        <taxon>Lachnospirales</taxon>
        <taxon>Lachnospiraceae</taxon>
        <taxon>Butyrivibrio</taxon>
    </lineage>
</organism>
<dbReference type="Pfam" id="PF10145">
    <property type="entry name" value="PhageMin_Tail"/>
    <property type="match status" value="1"/>
</dbReference>
<proteinExistence type="predicted"/>
<protein>
    <submittedName>
        <fullName evidence="3">Phage tail tape measure protein, TP901 family, core region</fullName>
    </submittedName>
</protein>
<dbReference type="NCBIfam" id="TIGR01760">
    <property type="entry name" value="tape_meas_TP901"/>
    <property type="match status" value="1"/>
</dbReference>
<evidence type="ECO:0000313" key="3">
    <source>
        <dbReference type="EMBL" id="SHN59652.1"/>
    </source>
</evidence>
<name>A0A1M7SMG0_9FIRM</name>
<evidence type="ECO:0000256" key="1">
    <source>
        <dbReference type="ARBA" id="ARBA00022612"/>
    </source>
</evidence>
<dbReference type="RefSeq" id="WP_072703759.1">
    <property type="nucleotide sequence ID" value="NZ_FRDH01000008.1"/>
</dbReference>
<gene>
    <name evidence="3" type="ORF">SAMN02745247_02083</name>
</gene>
<evidence type="ECO:0000259" key="2">
    <source>
        <dbReference type="Pfam" id="PF10145"/>
    </source>
</evidence>
<keyword evidence="1" id="KW-1188">Viral release from host cell</keyword>
<accession>A0A1M7SMG0</accession>
<feature type="domain" description="Phage tail tape measure protein" evidence="2">
    <location>
        <begin position="108"/>
        <end position="305"/>
    </location>
</feature>
<dbReference type="SUPFAM" id="SSF48371">
    <property type="entry name" value="ARM repeat"/>
    <property type="match status" value="1"/>
</dbReference>